<reference evidence="1" key="2">
    <citation type="journal article" date="2015" name="Data Brief">
        <title>Shoot transcriptome of the giant reed, Arundo donax.</title>
        <authorList>
            <person name="Barrero R.A."/>
            <person name="Guerrero F.D."/>
            <person name="Moolhuijzen P."/>
            <person name="Goolsby J.A."/>
            <person name="Tidwell J."/>
            <person name="Bellgard S.E."/>
            <person name="Bellgard M.I."/>
        </authorList>
    </citation>
    <scope>NUCLEOTIDE SEQUENCE</scope>
    <source>
        <tissue evidence="1">Shoot tissue taken approximately 20 cm above the soil surface</tissue>
    </source>
</reference>
<name>A0A0A8Y839_ARUDO</name>
<proteinExistence type="predicted"/>
<evidence type="ECO:0000313" key="1">
    <source>
        <dbReference type="EMBL" id="JAD22346.1"/>
    </source>
</evidence>
<protein>
    <submittedName>
        <fullName evidence="1">Uncharacterized protein</fullName>
    </submittedName>
</protein>
<organism evidence="1">
    <name type="scientific">Arundo donax</name>
    <name type="common">Giant reed</name>
    <name type="synonym">Donax arundinaceus</name>
    <dbReference type="NCBI Taxonomy" id="35708"/>
    <lineage>
        <taxon>Eukaryota</taxon>
        <taxon>Viridiplantae</taxon>
        <taxon>Streptophyta</taxon>
        <taxon>Embryophyta</taxon>
        <taxon>Tracheophyta</taxon>
        <taxon>Spermatophyta</taxon>
        <taxon>Magnoliopsida</taxon>
        <taxon>Liliopsida</taxon>
        <taxon>Poales</taxon>
        <taxon>Poaceae</taxon>
        <taxon>PACMAD clade</taxon>
        <taxon>Arundinoideae</taxon>
        <taxon>Arundineae</taxon>
        <taxon>Arundo</taxon>
    </lineage>
</organism>
<accession>A0A0A8Y839</accession>
<dbReference type="AlphaFoldDB" id="A0A0A8Y839"/>
<reference evidence="1" key="1">
    <citation type="submission" date="2014-09" db="EMBL/GenBank/DDBJ databases">
        <authorList>
            <person name="Magalhaes I.L.F."/>
            <person name="Oliveira U."/>
            <person name="Santos F.R."/>
            <person name="Vidigal T.H.D.A."/>
            <person name="Brescovit A.D."/>
            <person name="Santos A.J."/>
        </authorList>
    </citation>
    <scope>NUCLEOTIDE SEQUENCE</scope>
    <source>
        <tissue evidence="1">Shoot tissue taken approximately 20 cm above the soil surface</tissue>
    </source>
</reference>
<dbReference type="EMBL" id="GBRH01275549">
    <property type="protein sequence ID" value="JAD22346.1"/>
    <property type="molecule type" value="Transcribed_RNA"/>
</dbReference>
<sequence length="60" mass="6712">MNLCCKAQAPVGQDSETFWQFVLNRPFGSAHIGQTLRGFKHPSSSIKRLTLHGTRELELA</sequence>